<evidence type="ECO:0000313" key="1">
    <source>
        <dbReference type="EnsemblPlants" id="MELO3C033471.2.1"/>
    </source>
</evidence>
<proteinExistence type="predicted"/>
<accession>A0A9I9EGN7</accession>
<dbReference type="Gramene" id="MELO3C033471.2.1">
    <property type="protein sequence ID" value="MELO3C033471.2.1"/>
    <property type="gene ID" value="MELO3C033471.2"/>
</dbReference>
<dbReference type="EnsemblPlants" id="MELO3C033471.2.1">
    <property type="protein sequence ID" value="MELO3C033471.2.1"/>
    <property type="gene ID" value="MELO3C033471.2"/>
</dbReference>
<protein>
    <submittedName>
        <fullName evidence="1">Uncharacterized protein</fullName>
    </submittedName>
</protein>
<dbReference type="AlphaFoldDB" id="A0A9I9EGN7"/>
<reference evidence="1" key="1">
    <citation type="submission" date="2023-03" db="UniProtKB">
        <authorList>
            <consortium name="EnsemblPlants"/>
        </authorList>
    </citation>
    <scope>IDENTIFICATION</scope>
</reference>
<name>A0A9I9EGN7_CUCME</name>
<organism evidence="1">
    <name type="scientific">Cucumis melo</name>
    <name type="common">Muskmelon</name>
    <dbReference type="NCBI Taxonomy" id="3656"/>
    <lineage>
        <taxon>Eukaryota</taxon>
        <taxon>Viridiplantae</taxon>
        <taxon>Streptophyta</taxon>
        <taxon>Embryophyta</taxon>
        <taxon>Tracheophyta</taxon>
        <taxon>Spermatophyta</taxon>
        <taxon>Magnoliopsida</taxon>
        <taxon>eudicotyledons</taxon>
        <taxon>Gunneridae</taxon>
        <taxon>Pentapetalae</taxon>
        <taxon>rosids</taxon>
        <taxon>fabids</taxon>
        <taxon>Cucurbitales</taxon>
        <taxon>Cucurbitaceae</taxon>
        <taxon>Benincaseae</taxon>
        <taxon>Cucumis</taxon>
    </lineage>
</organism>
<sequence>MSPSLNSLNSSNMKLSCFSVLQFHSPSHTCQALNNTKEEKESEFFIEGEKKRVQYLKGLTVKRGKMRDSKRGNPQPLDPFDFKRLSSHHISLSLSLSLSRNSNIAKMEYKLICLSLELHDEISRNTDSSSMNRHYSNDVLTQVLGTKEHNGCVRGVGGYVTPSTYFHSVKKTSNDEANILLENEEL</sequence>